<evidence type="ECO:0000313" key="2">
    <source>
        <dbReference type="EMBL" id="CAL6008055.1"/>
    </source>
</evidence>
<dbReference type="AlphaFoldDB" id="A0AA86NUN0"/>
<organism evidence="1">
    <name type="scientific">Hexamita inflata</name>
    <dbReference type="NCBI Taxonomy" id="28002"/>
    <lineage>
        <taxon>Eukaryota</taxon>
        <taxon>Metamonada</taxon>
        <taxon>Diplomonadida</taxon>
        <taxon>Hexamitidae</taxon>
        <taxon>Hexamitinae</taxon>
        <taxon>Hexamita</taxon>
    </lineage>
</organism>
<protein>
    <submittedName>
        <fullName evidence="2">Hypothetical_protein</fullName>
    </submittedName>
</protein>
<reference evidence="2 3" key="2">
    <citation type="submission" date="2024-07" db="EMBL/GenBank/DDBJ databases">
        <authorList>
            <person name="Akdeniz Z."/>
        </authorList>
    </citation>
    <scope>NUCLEOTIDE SEQUENCE [LARGE SCALE GENOMIC DNA]</scope>
</reference>
<gene>
    <name evidence="1" type="ORF">HINF_LOCUS13162</name>
    <name evidence="2" type="ORF">HINF_LOCUS20940</name>
</gene>
<keyword evidence="3" id="KW-1185">Reference proteome</keyword>
<evidence type="ECO:0000313" key="3">
    <source>
        <dbReference type="Proteomes" id="UP001642409"/>
    </source>
</evidence>
<accession>A0AA86NUN0</accession>
<dbReference type="Proteomes" id="UP001642409">
    <property type="component" value="Unassembled WGS sequence"/>
</dbReference>
<comment type="caution">
    <text evidence="1">The sequence shown here is derived from an EMBL/GenBank/DDBJ whole genome shotgun (WGS) entry which is preliminary data.</text>
</comment>
<dbReference type="EMBL" id="CAXDID020000056">
    <property type="protein sequence ID" value="CAL6008055.1"/>
    <property type="molecule type" value="Genomic_DNA"/>
</dbReference>
<dbReference type="EMBL" id="CATOUU010000341">
    <property type="protein sequence ID" value="CAI9925517.1"/>
    <property type="molecule type" value="Genomic_DNA"/>
</dbReference>
<name>A0AA86NUN0_9EUKA</name>
<proteinExistence type="predicted"/>
<sequence>MAGVGAGVAALVRAFVQEDLGGLGEAVDHTEVSSYVNGFVSVAGVLAQLVFGELGRVEQAAGGLASLHGNVKRVRQTKDVSVMIQAGLEAGGRDDVVERLRTGGHAFL</sequence>
<evidence type="ECO:0000313" key="1">
    <source>
        <dbReference type="EMBL" id="CAI9925517.1"/>
    </source>
</evidence>
<reference evidence="1" key="1">
    <citation type="submission" date="2023-06" db="EMBL/GenBank/DDBJ databases">
        <authorList>
            <person name="Kurt Z."/>
        </authorList>
    </citation>
    <scope>NUCLEOTIDE SEQUENCE</scope>
</reference>